<sequence length="209" mass="24526">MGASGPRELFPQPRAVLHLLFLRSSTGPKTTCSHPEEGVRYYCLSSYRSFTQELEDPCDRRHRTWAQEEQCSMMRGLTTDVQPIRFARLVCRLVCRRDRPRLCPRRTKETCHAPFSDPTTFSDAAEPHRSIPPMSGWLEQHDAYVKHACWLDHLAFSVTSRRDYPTTNRRHSLPLRYFARWLVSARMHLSRLFVLDEVSFMRSVTNSRR</sequence>
<keyword evidence="2" id="KW-1185">Reference proteome</keyword>
<name>A0A371DIZ1_9APHY</name>
<reference evidence="1 2" key="1">
    <citation type="journal article" date="2018" name="Biotechnol. Biofuels">
        <title>Integrative visual omics of the white-rot fungus Polyporus brumalis exposes the biotechnological potential of its oxidative enzymes for delignifying raw plant biomass.</title>
        <authorList>
            <person name="Miyauchi S."/>
            <person name="Rancon A."/>
            <person name="Drula E."/>
            <person name="Hage H."/>
            <person name="Chaduli D."/>
            <person name="Favel A."/>
            <person name="Grisel S."/>
            <person name="Henrissat B."/>
            <person name="Herpoel-Gimbert I."/>
            <person name="Ruiz-Duenas F.J."/>
            <person name="Chevret D."/>
            <person name="Hainaut M."/>
            <person name="Lin J."/>
            <person name="Wang M."/>
            <person name="Pangilinan J."/>
            <person name="Lipzen A."/>
            <person name="Lesage-Meessen L."/>
            <person name="Navarro D."/>
            <person name="Riley R."/>
            <person name="Grigoriev I.V."/>
            <person name="Zhou S."/>
            <person name="Raouche S."/>
            <person name="Rosso M.N."/>
        </authorList>
    </citation>
    <scope>NUCLEOTIDE SEQUENCE [LARGE SCALE GENOMIC DNA]</scope>
    <source>
        <strain evidence="1 2">BRFM 1820</strain>
    </source>
</reference>
<dbReference type="Proteomes" id="UP000256964">
    <property type="component" value="Unassembled WGS sequence"/>
</dbReference>
<protein>
    <submittedName>
        <fullName evidence="1">Uncharacterized protein</fullName>
    </submittedName>
</protein>
<dbReference type="EMBL" id="KZ857390">
    <property type="protein sequence ID" value="RDX52500.1"/>
    <property type="molecule type" value="Genomic_DNA"/>
</dbReference>
<dbReference type="AlphaFoldDB" id="A0A371DIZ1"/>
<proteinExistence type="predicted"/>
<evidence type="ECO:0000313" key="1">
    <source>
        <dbReference type="EMBL" id="RDX52500.1"/>
    </source>
</evidence>
<evidence type="ECO:0000313" key="2">
    <source>
        <dbReference type="Proteomes" id="UP000256964"/>
    </source>
</evidence>
<organism evidence="1 2">
    <name type="scientific">Lentinus brumalis</name>
    <dbReference type="NCBI Taxonomy" id="2498619"/>
    <lineage>
        <taxon>Eukaryota</taxon>
        <taxon>Fungi</taxon>
        <taxon>Dikarya</taxon>
        <taxon>Basidiomycota</taxon>
        <taxon>Agaricomycotina</taxon>
        <taxon>Agaricomycetes</taxon>
        <taxon>Polyporales</taxon>
        <taxon>Polyporaceae</taxon>
        <taxon>Lentinus</taxon>
    </lineage>
</organism>
<accession>A0A371DIZ1</accession>
<gene>
    <name evidence="1" type="ORF">OH76DRAFT_162598</name>
</gene>